<dbReference type="Proteomes" id="UP001172684">
    <property type="component" value="Unassembled WGS sequence"/>
</dbReference>
<proteinExistence type="predicted"/>
<organism evidence="3 4">
    <name type="scientific">Coniosporium apollinis</name>
    <dbReference type="NCBI Taxonomy" id="61459"/>
    <lineage>
        <taxon>Eukaryota</taxon>
        <taxon>Fungi</taxon>
        <taxon>Dikarya</taxon>
        <taxon>Ascomycota</taxon>
        <taxon>Pezizomycotina</taxon>
        <taxon>Dothideomycetes</taxon>
        <taxon>Dothideomycetes incertae sedis</taxon>
        <taxon>Coniosporium</taxon>
    </lineage>
</organism>
<dbReference type="EMBL" id="JAPDRL010000038">
    <property type="protein sequence ID" value="KAJ9664273.1"/>
    <property type="molecule type" value="Genomic_DNA"/>
</dbReference>
<accession>A0ABQ9NQC1</accession>
<evidence type="ECO:0000256" key="1">
    <source>
        <dbReference type="ARBA" id="ARBA00023242"/>
    </source>
</evidence>
<keyword evidence="1" id="KW-0539">Nucleus</keyword>
<dbReference type="PANTHER" id="PTHR31668:SF20">
    <property type="entry name" value="ZN(II)2CYS6 TRANSCRIPTION FACTOR (EUROFUNG)"/>
    <property type="match status" value="1"/>
</dbReference>
<name>A0ABQ9NQC1_9PEZI</name>
<sequence length="232" mass="25344">MVWQLAISHGFVSSIATDPSMSFKYPIEISRDMTAVLSQFSHEAMETHGVGLIEKLYDIACTLTDVMACVPIDEHTFEQSFELRPRDYLNHFLTLISTLRGGQERYLPMLLAKINEVFPNTTLPIAPAPFAPAPAPAPASAISLADDLYKTAASLTQPLKPEPHDSPRQLPHRFGSNSSIPYADSNTPPMAPTAHPYSSFPTGMGYPEATHPAPPAGIYQTHPPGYANFLPK</sequence>
<reference evidence="3" key="1">
    <citation type="submission" date="2022-10" db="EMBL/GenBank/DDBJ databases">
        <title>Culturing micro-colonial fungi from biological soil crusts in the Mojave desert and describing Neophaeococcomyces mojavensis, and introducing the new genera and species Taxawa tesnikishii.</title>
        <authorList>
            <person name="Kurbessoian T."/>
            <person name="Stajich J.E."/>
        </authorList>
    </citation>
    <scope>NUCLEOTIDE SEQUENCE</scope>
    <source>
        <strain evidence="3">TK_1</strain>
    </source>
</reference>
<feature type="region of interest" description="Disordered" evidence="2">
    <location>
        <begin position="157"/>
        <end position="196"/>
    </location>
</feature>
<evidence type="ECO:0000256" key="2">
    <source>
        <dbReference type="SAM" id="MobiDB-lite"/>
    </source>
</evidence>
<feature type="compositionally biased region" description="Polar residues" evidence="2">
    <location>
        <begin position="175"/>
        <end position="188"/>
    </location>
</feature>
<comment type="caution">
    <text evidence="3">The sequence shown here is derived from an EMBL/GenBank/DDBJ whole genome shotgun (WGS) entry which is preliminary data.</text>
</comment>
<keyword evidence="4" id="KW-1185">Reference proteome</keyword>
<evidence type="ECO:0000313" key="4">
    <source>
        <dbReference type="Proteomes" id="UP001172684"/>
    </source>
</evidence>
<dbReference type="PANTHER" id="PTHR31668">
    <property type="entry name" value="GLUCOSE TRANSPORT TRANSCRIPTION REGULATOR RGT1-RELATED-RELATED"/>
    <property type="match status" value="1"/>
</dbReference>
<gene>
    <name evidence="3" type="ORF">H2201_005265</name>
</gene>
<dbReference type="InterPro" id="IPR050797">
    <property type="entry name" value="Carb_Metab_Trans_Reg"/>
</dbReference>
<protein>
    <submittedName>
        <fullName evidence="3">Uncharacterized protein</fullName>
    </submittedName>
</protein>
<evidence type="ECO:0000313" key="3">
    <source>
        <dbReference type="EMBL" id="KAJ9664273.1"/>
    </source>
</evidence>